<evidence type="ECO:0000313" key="4">
    <source>
        <dbReference type="Proteomes" id="UP000270487"/>
    </source>
</evidence>
<dbReference type="InterPro" id="IPR041854">
    <property type="entry name" value="BFD-like_2Fe2S-bd_dom_sf"/>
</dbReference>
<organism evidence="3 4">
    <name type="scientific">Serratia fonticola</name>
    <dbReference type="NCBI Taxonomy" id="47917"/>
    <lineage>
        <taxon>Bacteria</taxon>
        <taxon>Pseudomonadati</taxon>
        <taxon>Pseudomonadota</taxon>
        <taxon>Gammaproteobacteria</taxon>
        <taxon>Enterobacterales</taxon>
        <taxon>Yersiniaceae</taxon>
        <taxon>Serratia</taxon>
    </lineage>
</organism>
<dbReference type="Proteomes" id="UP000270487">
    <property type="component" value="Chromosome"/>
</dbReference>
<proteinExistence type="predicted"/>
<dbReference type="EC" id="1.18.1.-" evidence="3"/>
<dbReference type="Gene3D" id="1.10.10.1100">
    <property type="entry name" value="BFD-like [2Fe-2S]-binding domain"/>
    <property type="match status" value="1"/>
</dbReference>
<dbReference type="AlphaFoldDB" id="A0A448SRH2"/>
<evidence type="ECO:0000256" key="1">
    <source>
        <dbReference type="ARBA" id="ARBA00023002"/>
    </source>
</evidence>
<dbReference type="GO" id="GO:0016491">
    <property type="term" value="F:oxidoreductase activity"/>
    <property type="evidence" value="ECO:0007669"/>
    <property type="project" value="UniProtKB-KW"/>
</dbReference>
<dbReference type="PANTHER" id="PTHR42949:SF3">
    <property type="entry name" value="ANAEROBIC GLYCEROL-3-PHOSPHATE DEHYDROGENASE SUBUNIT B"/>
    <property type="match status" value="1"/>
</dbReference>
<gene>
    <name evidence="3" type="primary">thcD_1</name>
    <name evidence="3" type="ORF">NCTC13193_02953</name>
</gene>
<dbReference type="EMBL" id="LR134492">
    <property type="protein sequence ID" value="VEI70299.1"/>
    <property type="molecule type" value="Genomic_DNA"/>
</dbReference>
<reference evidence="3 4" key="1">
    <citation type="submission" date="2018-12" db="EMBL/GenBank/DDBJ databases">
        <authorList>
            <consortium name="Pathogen Informatics"/>
        </authorList>
    </citation>
    <scope>NUCLEOTIDE SEQUENCE [LARGE SCALE GENOMIC DNA]</scope>
    <source>
        <strain evidence="3 4">NCTC13193</strain>
    </source>
</reference>
<dbReference type="InterPro" id="IPR023753">
    <property type="entry name" value="FAD/NAD-binding_dom"/>
</dbReference>
<dbReference type="SUPFAM" id="SSF51905">
    <property type="entry name" value="FAD/NAD(P)-binding domain"/>
    <property type="match status" value="1"/>
</dbReference>
<feature type="domain" description="FAD/NAD(P)-binding" evidence="2">
    <location>
        <begin position="7"/>
        <end position="293"/>
    </location>
</feature>
<keyword evidence="1 3" id="KW-0560">Oxidoreductase</keyword>
<accession>A0A448SRH2</accession>
<name>A0A448SRH2_SERFO</name>
<dbReference type="Gene3D" id="3.50.50.60">
    <property type="entry name" value="FAD/NAD(P)-binding domain"/>
    <property type="match status" value="2"/>
</dbReference>
<evidence type="ECO:0000259" key="2">
    <source>
        <dbReference type="Pfam" id="PF07992"/>
    </source>
</evidence>
<dbReference type="InterPro" id="IPR036188">
    <property type="entry name" value="FAD/NAD-bd_sf"/>
</dbReference>
<protein>
    <submittedName>
        <fullName evidence="3">Rhodocoxin reductase</fullName>
        <ecNumber evidence="3">1.18.1.-</ecNumber>
    </submittedName>
</protein>
<dbReference type="InterPro" id="IPR017224">
    <property type="entry name" value="Opine_Oxase_asu/HCN_bsu"/>
</dbReference>
<dbReference type="InterPro" id="IPR051691">
    <property type="entry name" value="Metab_Enz_Cyan_OpOx_G3PDH"/>
</dbReference>
<sequence length="449" mass="47617">MNNLQCEVLIIGAGPAGLAAALAAGESRQRIIMIDDNPRPGGQIWRDGPAVTLPAIALRYRQAVDVLDNFTLLSATKVVAQSGPQLLLYENAQGCGTIDYQRLILCCGARELLLPFPGWTLPGVTGAGGLQTQIKNGLSLQGERIVIAGSGPLLLAVADSVTKAGGKVILLAEQAPMKRLAKFASGLWHWPAKVRQSLRLINRRYRHNSYVVEALGEQRLTAVRVQQGDQLRTIACDRLACGFGLVANIEFAMLLGCRIENAAIAVDALQQTSVANLYAAGECTGVGGSELALAEGAIAGYAASGNIERAKALLAKRNVWQRFAAAVSQTFVLNPTLKTLGAADTFLCRCEDVTLGEIDAATGWTAAKLHSRCGMGACQGKICATAARHLFDWPIPQPRVPLTPARLETLALLAPHPNPLPQGEGAGKVSFSGVEVICDRVDTEEECTK</sequence>
<evidence type="ECO:0000313" key="3">
    <source>
        <dbReference type="EMBL" id="VEI70299.1"/>
    </source>
</evidence>
<dbReference type="PANTHER" id="PTHR42949">
    <property type="entry name" value="ANAEROBIC GLYCEROL-3-PHOSPHATE DEHYDROGENASE SUBUNIT B"/>
    <property type="match status" value="1"/>
</dbReference>
<dbReference type="Pfam" id="PF07992">
    <property type="entry name" value="Pyr_redox_2"/>
    <property type="match status" value="1"/>
</dbReference>
<dbReference type="PRINTS" id="PR00368">
    <property type="entry name" value="FADPNR"/>
</dbReference>
<dbReference type="PIRSF" id="PIRSF037495">
    <property type="entry name" value="Opine_OX_OoxA/HcnB"/>
    <property type="match status" value="1"/>
</dbReference>
<dbReference type="PRINTS" id="PR00469">
    <property type="entry name" value="PNDRDTASEII"/>
</dbReference>